<accession>A0ABS7CYW2</accession>
<dbReference type="Gene3D" id="3.40.1440.10">
    <property type="entry name" value="GIY-YIG endonuclease"/>
    <property type="match status" value="1"/>
</dbReference>
<protein>
    <submittedName>
        <fullName evidence="1">Excinuclease ABC subunit C</fullName>
    </submittedName>
</protein>
<dbReference type="RefSeq" id="WP_219878871.1">
    <property type="nucleotide sequence ID" value="NZ_JAHYXK010000024.1"/>
</dbReference>
<evidence type="ECO:0000313" key="2">
    <source>
        <dbReference type="Proteomes" id="UP000813018"/>
    </source>
</evidence>
<proteinExistence type="predicted"/>
<dbReference type="Proteomes" id="UP000813018">
    <property type="component" value="Unassembled WGS sequence"/>
</dbReference>
<dbReference type="InterPro" id="IPR035901">
    <property type="entry name" value="GIY-YIG_endonuc_sf"/>
</dbReference>
<gene>
    <name evidence="1" type="ORF">K0O23_18130</name>
</gene>
<keyword evidence="2" id="KW-1185">Reference proteome</keyword>
<sequence>MHKKHPHYFVYIFGEQPGSDVQIGIADNLQQHVAQKRQHENVLQNMGNMHKLVYYEHYDVEEVALNRERQIKSGDQNSTYNLIASMNPNWLDLSDTL</sequence>
<evidence type="ECO:0000313" key="1">
    <source>
        <dbReference type="EMBL" id="MBW7469000.1"/>
    </source>
</evidence>
<name>A0ABS7CYW2_9BACT</name>
<comment type="caution">
    <text evidence="1">The sequence shown here is derived from an EMBL/GenBank/DDBJ whole genome shotgun (WGS) entry which is preliminary data.</text>
</comment>
<dbReference type="EMBL" id="JAHYXK010000024">
    <property type="protein sequence ID" value="MBW7469000.1"/>
    <property type="molecule type" value="Genomic_DNA"/>
</dbReference>
<reference evidence="1 2" key="1">
    <citation type="journal article" date="2016" name="Int. J. Syst. Evol. Microbiol.">
        <title>Pontibacter aydingkolensis sp. nov., isolated from soil of a salt lake.</title>
        <authorList>
            <person name="Osman G."/>
            <person name="Zhang T."/>
            <person name="Lou K."/>
            <person name="Gao Y."/>
            <person name="Chang W."/>
            <person name="Lin Q."/>
            <person name="Yang H.M."/>
            <person name="Huo X.D."/>
            <person name="Wang N."/>
        </authorList>
    </citation>
    <scope>NUCLEOTIDE SEQUENCE [LARGE SCALE GENOMIC DNA]</scope>
    <source>
        <strain evidence="1 2">KACC 19255</strain>
    </source>
</reference>
<organism evidence="1 2">
    <name type="scientific">Pontibacter aydingkolensis</name>
    <dbReference type="NCBI Taxonomy" id="1911536"/>
    <lineage>
        <taxon>Bacteria</taxon>
        <taxon>Pseudomonadati</taxon>
        <taxon>Bacteroidota</taxon>
        <taxon>Cytophagia</taxon>
        <taxon>Cytophagales</taxon>
        <taxon>Hymenobacteraceae</taxon>
        <taxon>Pontibacter</taxon>
    </lineage>
</organism>